<evidence type="ECO:0000256" key="10">
    <source>
        <dbReference type="PROSITE-ProRule" id="PRU00742"/>
    </source>
</evidence>
<evidence type="ECO:0000256" key="4">
    <source>
        <dbReference type="ARBA" id="ARBA00022436"/>
    </source>
</evidence>
<evidence type="ECO:0000256" key="7">
    <source>
        <dbReference type="ARBA" id="ARBA00022801"/>
    </source>
</evidence>
<dbReference type="Gene3D" id="3.40.800.10">
    <property type="entry name" value="Ureohydrolase domain"/>
    <property type="match status" value="1"/>
</dbReference>
<dbReference type="Proteomes" id="UP000494040">
    <property type="component" value="Unassembled WGS sequence"/>
</dbReference>
<dbReference type="RefSeq" id="XP_014242461.1">
    <property type="nucleotide sequence ID" value="XM_014386975.2"/>
</dbReference>
<evidence type="ECO:0000256" key="6">
    <source>
        <dbReference type="ARBA" id="ARBA00022723"/>
    </source>
</evidence>
<dbReference type="GeneID" id="106662732"/>
<dbReference type="GO" id="GO:0006525">
    <property type="term" value="P:arginine metabolic process"/>
    <property type="evidence" value="ECO:0007669"/>
    <property type="project" value="UniProtKB-KW"/>
</dbReference>
<dbReference type="FunFam" id="3.40.800.10:FF:000012">
    <property type="entry name" value="Arginase"/>
    <property type="match status" value="1"/>
</dbReference>
<comment type="pathway">
    <text evidence="1 11">Nitrogen metabolism; urea cycle; L-ornithine and urea from L-arginine: step 1/1.</text>
</comment>
<dbReference type="InterPro" id="IPR006035">
    <property type="entry name" value="Ureohydrolase"/>
</dbReference>
<dbReference type="OMA" id="FSWMTPC"/>
<dbReference type="InterPro" id="IPR014033">
    <property type="entry name" value="Arginase"/>
</dbReference>
<dbReference type="UniPathway" id="UPA00158">
    <property type="reaction ID" value="UER00270"/>
</dbReference>
<keyword evidence="13" id="KW-1185">Reference proteome</keyword>
<dbReference type="EnsemblMetazoa" id="XM_014386975.2">
    <property type="protein sequence ID" value="XP_014242461.1"/>
    <property type="gene ID" value="LOC106662732"/>
</dbReference>
<dbReference type="Pfam" id="PF00491">
    <property type="entry name" value="Arginase"/>
    <property type="match status" value="1"/>
</dbReference>
<proteinExistence type="inferred from homology"/>
<evidence type="ECO:0000256" key="3">
    <source>
        <dbReference type="ARBA" id="ARBA00018123"/>
    </source>
</evidence>
<sequence length="390" mass="42934">MNHLVSRAFVKRVCTDYLHPRLINSIGEVNSELPAGVDDSHKHTSTSIGVVGVPFSKGSKNSKASGVEDAPYMLREFGLVKEMQQLGHDVKDYGDILCSTNHLSKKSTDGNLPKLPCLNDLSQASENLSKMVQTAMKDERKVLIVGGDHSIALGSVDGHMKAKNGKVCLLWVDAHADLNTADTSDTGNMHGMPVSLLVKELLHYWPYLPGFEWQQPELSIQNIAYIGLRSVDQYERFIIEKYGVSAYGMEDIEKYGIHAVTRLALEKINPDHTRSLHVSFDIDALDALEAPCTGTPVRGGLTLREAVHIMEVAHRTGWLQVVDMVEINPSIGNPQQLKITLEAAMALIKAAFGFSRSGYVPKHISKLPGFYAPIKGENENKSKSPPKDKQ</sequence>
<keyword evidence="8 11" id="KW-0464">Manganese</keyword>
<comment type="similarity">
    <text evidence="10 11">Belongs to the arginase family.</text>
</comment>
<evidence type="ECO:0000256" key="11">
    <source>
        <dbReference type="RuleBase" id="RU361159"/>
    </source>
</evidence>
<comment type="catalytic activity">
    <reaction evidence="9 11">
        <text>L-arginine + H2O = urea + L-ornithine</text>
        <dbReference type="Rhea" id="RHEA:20569"/>
        <dbReference type="ChEBI" id="CHEBI:15377"/>
        <dbReference type="ChEBI" id="CHEBI:16199"/>
        <dbReference type="ChEBI" id="CHEBI:32682"/>
        <dbReference type="ChEBI" id="CHEBI:46911"/>
        <dbReference type="EC" id="3.5.3.1"/>
    </reaction>
</comment>
<keyword evidence="5 11" id="KW-0056">Arginine metabolism</keyword>
<comment type="cofactor">
    <cofactor evidence="11">
        <name>Mn(2+)</name>
        <dbReference type="ChEBI" id="CHEBI:29035"/>
    </cofactor>
    <text evidence="11">Binds 2 manganese ions per subunit.</text>
</comment>
<dbReference type="CTD" id="46717"/>
<evidence type="ECO:0000256" key="2">
    <source>
        <dbReference type="ARBA" id="ARBA00012168"/>
    </source>
</evidence>
<name>A0A8I6SGZ4_CIMLE</name>
<reference evidence="12" key="1">
    <citation type="submission" date="2022-01" db="UniProtKB">
        <authorList>
            <consortium name="EnsemblMetazoa"/>
        </authorList>
    </citation>
    <scope>IDENTIFICATION</scope>
</reference>
<dbReference type="GO" id="GO:0000050">
    <property type="term" value="P:urea cycle"/>
    <property type="evidence" value="ECO:0007669"/>
    <property type="project" value="UniProtKB-UniPathway"/>
</dbReference>
<dbReference type="EC" id="3.5.3.1" evidence="2 11"/>
<dbReference type="RefSeq" id="XP_024081115.1">
    <property type="nucleotide sequence ID" value="XM_024225347.1"/>
</dbReference>
<dbReference type="CDD" id="cd09989">
    <property type="entry name" value="Arginase"/>
    <property type="match status" value="1"/>
</dbReference>
<evidence type="ECO:0000256" key="5">
    <source>
        <dbReference type="ARBA" id="ARBA00022503"/>
    </source>
</evidence>
<dbReference type="GO" id="GO:0030145">
    <property type="term" value="F:manganese ion binding"/>
    <property type="evidence" value="ECO:0007669"/>
    <property type="project" value="TreeGrafter"/>
</dbReference>
<evidence type="ECO:0000256" key="1">
    <source>
        <dbReference type="ARBA" id="ARBA00005098"/>
    </source>
</evidence>
<protein>
    <recommendedName>
        <fullName evidence="3 11">Arginase</fullName>
        <ecNumber evidence="2 11">3.5.3.1</ecNumber>
    </recommendedName>
</protein>
<organism evidence="12 13">
    <name type="scientific">Cimex lectularius</name>
    <name type="common">Bed bug</name>
    <name type="synonym">Acanthia lectularia</name>
    <dbReference type="NCBI Taxonomy" id="79782"/>
    <lineage>
        <taxon>Eukaryota</taxon>
        <taxon>Metazoa</taxon>
        <taxon>Ecdysozoa</taxon>
        <taxon>Arthropoda</taxon>
        <taxon>Hexapoda</taxon>
        <taxon>Insecta</taxon>
        <taxon>Pterygota</taxon>
        <taxon>Neoptera</taxon>
        <taxon>Paraneoptera</taxon>
        <taxon>Hemiptera</taxon>
        <taxon>Heteroptera</taxon>
        <taxon>Panheteroptera</taxon>
        <taxon>Cimicomorpha</taxon>
        <taxon>Cimicidae</taxon>
        <taxon>Cimex</taxon>
    </lineage>
</organism>
<dbReference type="GO" id="GO:0005829">
    <property type="term" value="C:cytosol"/>
    <property type="evidence" value="ECO:0007669"/>
    <property type="project" value="TreeGrafter"/>
</dbReference>
<accession>A0A8I6SGZ4</accession>
<dbReference type="NCBIfam" id="TIGR01229">
    <property type="entry name" value="rocF_arginase"/>
    <property type="match status" value="1"/>
</dbReference>
<dbReference type="AlphaFoldDB" id="A0A8I6SGZ4"/>
<evidence type="ECO:0000256" key="9">
    <source>
        <dbReference type="ARBA" id="ARBA00047391"/>
    </source>
</evidence>
<dbReference type="GO" id="GO:0005634">
    <property type="term" value="C:nucleus"/>
    <property type="evidence" value="ECO:0007669"/>
    <property type="project" value="TreeGrafter"/>
</dbReference>
<evidence type="ECO:0000313" key="13">
    <source>
        <dbReference type="Proteomes" id="UP000494040"/>
    </source>
</evidence>
<dbReference type="KEGG" id="clec:106662732"/>
<evidence type="ECO:0000313" key="12">
    <source>
        <dbReference type="EnsemblMetazoa" id="XP_024081115.1"/>
    </source>
</evidence>
<dbReference type="OrthoDB" id="9992747at2759"/>
<keyword evidence="7 11" id="KW-0378">Hydrolase</keyword>
<dbReference type="PANTHER" id="PTHR43782:SF3">
    <property type="entry name" value="ARGINASE"/>
    <property type="match status" value="1"/>
</dbReference>
<dbReference type="PROSITE" id="PS51409">
    <property type="entry name" value="ARGINASE_2"/>
    <property type="match status" value="1"/>
</dbReference>
<keyword evidence="6 11" id="KW-0479">Metal-binding</keyword>
<dbReference type="PRINTS" id="PR00116">
    <property type="entry name" value="ARGINASE"/>
</dbReference>
<dbReference type="SUPFAM" id="SSF52768">
    <property type="entry name" value="Arginase/deacetylase"/>
    <property type="match status" value="1"/>
</dbReference>
<dbReference type="EnsemblMetazoa" id="XM_024225347.1">
    <property type="protein sequence ID" value="XP_024081115.1"/>
    <property type="gene ID" value="LOC106662732"/>
</dbReference>
<dbReference type="InterPro" id="IPR023696">
    <property type="entry name" value="Ureohydrolase_dom_sf"/>
</dbReference>
<evidence type="ECO:0000256" key="8">
    <source>
        <dbReference type="ARBA" id="ARBA00023211"/>
    </source>
</evidence>
<keyword evidence="4 11" id="KW-0835">Urea cycle</keyword>
<dbReference type="GO" id="GO:0004053">
    <property type="term" value="F:arginase activity"/>
    <property type="evidence" value="ECO:0007669"/>
    <property type="project" value="UniProtKB-EC"/>
</dbReference>
<dbReference type="PANTHER" id="PTHR43782">
    <property type="entry name" value="ARGINASE"/>
    <property type="match status" value="1"/>
</dbReference>